<organism evidence="2 3">
    <name type="scientific">Okeania hirsuta</name>
    <dbReference type="NCBI Taxonomy" id="1458930"/>
    <lineage>
        <taxon>Bacteria</taxon>
        <taxon>Bacillati</taxon>
        <taxon>Cyanobacteriota</taxon>
        <taxon>Cyanophyceae</taxon>
        <taxon>Oscillatoriophycideae</taxon>
        <taxon>Oscillatoriales</taxon>
        <taxon>Microcoleaceae</taxon>
        <taxon>Okeania</taxon>
    </lineage>
</organism>
<dbReference type="RefSeq" id="WP_124155326.1">
    <property type="nucleotide sequence ID" value="NZ_CAWOLW010000100.1"/>
</dbReference>
<proteinExistence type="predicted"/>
<accession>A0A3N6PLT5</accession>
<dbReference type="Gene3D" id="1.10.3680.10">
    <property type="entry name" value="TerB-like"/>
    <property type="match status" value="1"/>
</dbReference>
<keyword evidence="3" id="KW-1185">Reference proteome</keyword>
<dbReference type="CDD" id="cd07176">
    <property type="entry name" value="terB"/>
    <property type="match status" value="1"/>
</dbReference>
<evidence type="ECO:0008006" key="4">
    <source>
        <dbReference type="Google" id="ProtNLM"/>
    </source>
</evidence>
<feature type="region of interest" description="Disordered" evidence="1">
    <location>
        <begin position="143"/>
        <end position="164"/>
    </location>
</feature>
<protein>
    <recommendedName>
        <fullName evidence="4">Tellurite resistance protein TerB</fullName>
    </recommendedName>
</protein>
<evidence type="ECO:0000313" key="2">
    <source>
        <dbReference type="EMBL" id="RQH29640.1"/>
    </source>
</evidence>
<dbReference type="AlphaFoldDB" id="A0A3N6PLT5"/>
<dbReference type="InterPro" id="IPR029024">
    <property type="entry name" value="TerB-like"/>
</dbReference>
<reference evidence="2 3" key="1">
    <citation type="journal article" date="2018" name="ACS Chem. Biol.">
        <title>Ketoreductase domain dysfunction expands chemodiversity: malyngamide biosynthesis in the cyanobacterium Okeania hirsuta.</title>
        <authorList>
            <person name="Moss N.A."/>
            <person name="Leao T."/>
            <person name="Rankin M."/>
            <person name="McCullough T.M."/>
            <person name="Qu P."/>
            <person name="Korobeynikov A."/>
            <person name="Smith J.L."/>
            <person name="Gerwick L."/>
            <person name="Gerwick W.H."/>
        </authorList>
    </citation>
    <scope>NUCLEOTIDE SEQUENCE [LARGE SCALE GENOMIC DNA]</scope>
    <source>
        <strain evidence="2 3">PAB10Feb10-1</strain>
    </source>
</reference>
<name>A0A3N6PLT5_9CYAN</name>
<sequence length="164" mass="18574">MSLLNKVLGVYNPNRMAFSQQEAIAAIAISAIASDGYLLDQETERLIVLLTQMEMFKGYSEKQITNMLDRLLNLLSEKGMNNLVAIANDALHPEYKEIAFTLAVDLILIDGVFSGKEQTFLTRLFQVLEVPVEKASAIFQAQSANHQETKKKSRKYRNNQNYEK</sequence>
<dbReference type="SUPFAM" id="SSF158682">
    <property type="entry name" value="TerB-like"/>
    <property type="match status" value="1"/>
</dbReference>
<dbReference type="OrthoDB" id="458764at2"/>
<comment type="caution">
    <text evidence="2">The sequence shown here is derived from an EMBL/GenBank/DDBJ whole genome shotgun (WGS) entry which is preliminary data.</text>
</comment>
<gene>
    <name evidence="2" type="ORF">D5R40_24565</name>
</gene>
<evidence type="ECO:0000313" key="3">
    <source>
        <dbReference type="Proteomes" id="UP000269154"/>
    </source>
</evidence>
<evidence type="ECO:0000256" key="1">
    <source>
        <dbReference type="SAM" id="MobiDB-lite"/>
    </source>
</evidence>
<dbReference type="EMBL" id="RCBY01000189">
    <property type="protein sequence ID" value="RQH29640.1"/>
    <property type="molecule type" value="Genomic_DNA"/>
</dbReference>
<dbReference type="Proteomes" id="UP000269154">
    <property type="component" value="Unassembled WGS sequence"/>
</dbReference>